<reference evidence="1" key="1">
    <citation type="submission" date="2015-04" db="UniProtKB">
        <authorList>
            <consortium name="EnsemblPlants"/>
        </authorList>
    </citation>
    <scope>IDENTIFICATION</scope>
    <source>
        <strain evidence="1">SL10</strain>
    </source>
</reference>
<dbReference type="AlphaFoldDB" id="A0A0E0IGW5"/>
<keyword evidence="2" id="KW-1185">Reference proteome</keyword>
<organism evidence="1">
    <name type="scientific">Oryza nivara</name>
    <name type="common">Indian wild rice</name>
    <name type="synonym">Oryza sativa f. spontanea</name>
    <dbReference type="NCBI Taxonomy" id="4536"/>
    <lineage>
        <taxon>Eukaryota</taxon>
        <taxon>Viridiplantae</taxon>
        <taxon>Streptophyta</taxon>
        <taxon>Embryophyta</taxon>
        <taxon>Tracheophyta</taxon>
        <taxon>Spermatophyta</taxon>
        <taxon>Magnoliopsida</taxon>
        <taxon>Liliopsida</taxon>
        <taxon>Poales</taxon>
        <taxon>Poaceae</taxon>
        <taxon>BOP clade</taxon>
        <taxon>Oryzoideae</taxon>
        <taxon>Oryzeae</taxon>
        <taxon>Oryzinae</taxon>
        <taxon>Oryza</taxon>
    </lineage>
</organism>
<protein>
    <submittedName>
        <fullName evidence="1">Uncharacterized protein</fullName>
    </submittedName>
</protein>
<sequence>MLLASSKIFHRRSSPTTALPSAIPYPDVGCMISSVGTIRVAASIGVRLPVRWRSDWPLTIASSPYTGVGFSFVQAPSSAAPFIFSGFLWLSKQQQEESRNKGENVREEETGIPKTAMMGQMTCICSSSPDEGGHPRASVLCELF</sequence>
<dbReference type="Gramene" id="ONIVA09G02530.3">
    <property type="protein sequence ID" value="ONIVA09G02530.3"/>
    <property type="gene ID" value="ONIVA09G02530"/>
</dbReference>
<dbReference type="EnsemblPlants" id="ONIVA09G02530.3">
    <property type="protein sequence ID" value="ONIVA09G02530.3"/>
    <property type="gene ID" value="ONIVA09G02530"/>
</dbReference>
<evidence type="ECO:0000313" key="2">
    <source>
        <dbReference type="Proteomes" id="UP000006591"/>
    </source>
</evidence>
<dbReference type="Proteomes" id="UP000006591">
    <property type="component" value="Chromosome 9"/>
</dbReference>
<name>A0A0E0IGW5_ORYNI</name>
<evidence type="ECO:0000313" key="1">
    <source>
        <dbReference type="EnsemblPlants" id="ONIVA09G02530.3"/>
    </source>
</evidence>
<proteinExistence type="predicted"/>
<reference evidence="1" key="2">
    <citation type="submission" date="2018-04" db="EMBL/GenBank/DDBJ databases">
        <title>OnivRS2 (Oryza nivara Reference Sequence Version 2).</title>
        <authorList>
            <person name="Zhang J."/>
            <person name="Kudrna D."/>
            <person name="Lee S."/>
            <person name="Talag J."/>
            <person name="Rajasekar S."/>
            <person name="Welchert J."/>
            <person name="Hsing Y.-I."/>
            <person name="Wing R.A."/>
        </authorList>
    </citation>
    <scope>NUCLEOTIDE SEQUENCE [LARGE SCALE GENOMIC DNA]</scope>
    <source>
        <strain evidence="1">SL10</strain>
    </source>
</reference>
<accession>A0A0E0IGW5</accession>